<evidence type="ECO:0000313" key="9">
    <source>
        <dbReference type="EMBL" id="PYD38617.1"/>
    </source>
</evidence>
<comment type="catalytic activity">
    <reaction evidence="5 8">
        <text>a 2'-deoxycytidine in DNA + S-adenosyl-L-methionine = a 5-methyl-2'-deoxycytidine in DNA + S-adenosyl-L-homocysteine + H(+)</text>
        <dbReference type="Rhea" id="RHEA:13681"/>
        <dbReference type="Rhea" id="RHEA-COMP:11369"/>
        <dbReference type="Rhea" id="RHEA-COMP:11370"/>
        <dbReference type="ChEBI" id="CHEBI:15378"/>
        <dbReference type="ChEBI" id="CHEBI:57856"/>
        <dbReference type="ChEBI" id="CHEBI:59789"/>
        <dbReference type="ChEBI" id="CHEBI:85452"/>
        <dbReference type="ChEBI" id="CHEBI:85454"/>
        <dbReference type="EC" id="2.1.1.37"/>
    </reaction>
</comment>
<evidence type="ECO:0000256" key="5">
    <source>
        <dbReference type="ARBA" id="ARBA00047422"/>
    </source>
</evidence>
<dbReference type="PROSITE" id="PS51679">
    <property type="entry name" value="SAM_MT_C5"/>
    <property type="match status" value="1"/>
</dbReference>
<name>A0A318PGG2_SERPL</name>
<keyword evidence="2 6" id="KW-0808">Transferase</keyword>
<dbReference type="SUPFAM" id="SSF53335">
    <property type="entry name" value="S-adenosyl-L-methionine-dependent methyltransferases"/>
    <property type="match status" value="1"/>
</dbReference>
<dbReference type="EMBL" id="PESE01000003">
    <property type="protein sequence ID" value="PYD38617.1"/>
    <property type="molecule type" value="Genomic_DNA"/>
</dbReference>
<dbReference type="GO" id="GO:0003677">
    <property type="term" value="F:DNA binding"/>
    <property type="evidence" value="ECO:0007669"/>
    <property type="project" value="TreeGrafter"/>
</dbReference>
<evidence type="ECO:0000256" key="1">
    <source>
        <dbReference type="ARBA" id="ARBA00022603"/>
    </source>
</evidence>
<comment type="similarity">
    <text evidence="6 7">Belongs to the class I-like SAM-binding methyltransferase superfamily. C5-methyltransferase family.</text>
</comment>
<dbReference type="Pfam" id="PF00145">
    <property type="entry name" value="DNA_methylase"/>
    <property type="match status" value="1"/>
</dbReference>
<dbReference type="Proteomes" id="UP000248196">
    <property type="component" value="Unassembled WGS sequence"/>
</dbReference>
<dbReference type="PANTHER" id="PTHR10629">
    <property type="entry name" value="CYTOSINE-SPECIFIC METHYLTRANSFERASE"/>
    <property type="match status" value="1"/>
</dbReference>
<proteinExistence type="inferred from homology"/>
<dbReference type="EC" id="2.1.1.37" evidence="8"/>
<dbReference type="PANTHER" id="PTHR10629:SF52">
    <property type="entry name" value="DNA (CYTOSINE-5)-METHYLTRANSFERASE 1"/>
    <property type="match status" value="1"/>
</dbReference>
<dbReference type="Gene3D" id="3.40.50.150">
    <property type="entry name" value="Vaccinia Virus protein VP39"/>
    <property type="match status" value="1"/>
</dbReference>
<accession>A0A318PGG2</accession>
<evidence type="ECO:0000256" key="2">
    <source>
        <dbReference type="ARBA" id="ARBA00022679"/>
    </source>
</evidence>
<gene>
    <name evidence="9" type="ORF">CT690_12705</name>
</gene>
<dbReference type="NCBIfam" id="TIGR00675">
    <property type="entry name" value="dcm"/>
    <property type="match status" value="1"/>
</dbReference>
<reference evidence="9 10" key="1">
    <citation type="submission" date="2017-11" db="EMBL/GenBank/DDBJ databases">
        <title>Genome sequence of the oocydin A producing rhizobacterium Serratia plymuthica 4Rx5.</title>
        <authorList>
            <person name="Matilla M.A."/>
            <person name="Udaondo Z."/>
            <person name="Salmond G.P.C."/>
        </authorList>
    </citation>
    <scope>NUCLEOTIDE SEQUENCE [LARGE SCALE GENOMIC DNA]</scope>
    <source>
        <strain evidence="9 10">4Rx5</strain>
    </source>
</reference>
<keyword evidence="3 6" id="KW-0949">S-adenosyl-L-methionine</keyword>
<feature type="active site" evidence="6">
    <location>
        <position position="82"/>
    </location>
</feature>
<organism evidence="9 10">
    <name type="scientific">Serratia plymuthica</name>
    <dbReference type="NCBI Taxonomy" id="82996"/>
    <lineage>
        <taxon>Bacteria</taxon>
        <taxon>Pseudomonadati</taxon>
        <taxon>Pseudomonadota</taxon>
        <taxon>Gammaproteobacteria</taxon>
        <taxon>Enterobacterales</taxon>
        <taxon>Yersiniaceae</taxon>
        <taxon>Serratia</taxon>
    </lineage>
</organism>
<evidence type="ECO:0000256" key="8">
    <source>
        <dbReference type="RuleBase" id="RU000417"/>
    </source>
</evidence>
<evidence type="ECO:0000256" key="7">
    <source>
        <dbReference type="RuleBase" id="RU000416"/>
    </source>
</evidence>
<dbReference type="AlphaFoldDB" id="A0A318PGG2"/>
<keyword evidence="4" id="KW-0680">Restriction system</keyword>
<dbReference type="Gene3D" id="3.90.120.10">
    <property type="entry name" value="DNA Methylase, subunit A, domain 2"/>
    <property type="match status" value="1"/>
</dbReference>
<dbReference type="GO" id="GO:0032259">
    <property type="term" value="P:methylation"/>
    <property type="evidence" value="ECO:0007669"/>
    <property type="project" value="UniProtKB-KW"/>
</dbReference>
<dbReference type="InterPro" id="IPR050390">
    <property type="entry name" value="C5-Methyltransferase"/>
</dbReference>
<evidence type="ECO:0000256" key="3">
    <source>
        <dbReference type="ARBA" id="ARBA00022691"/>
    </source>
</evidence>
<dbReference type="GO" id="GO:0003886">
    <property type="term" value="F:DNA (cytosine-5-)-methyltransferase activity"/>
    <property type="evidence" value="ECO:0007669"/>
    <property type="project" value="UniProtKB-EC"/>
</dbReference>
<dbReference type="PROSITE" id="PS00094">
    <property type="entry name" value="C5_MTASE_1"/>
    <property type="match status" value="1"/>
</dbReference>
<evidence type="ECO:0000256" key="4">
    <source>
        <dbReference type="ARBA" id="ARBA00022747"/>
    </source>
</evidence>
<sequence>MNFSAIDLFCGAGGLTCGLKDAGFKVLAGVEVEAVAADTYRTNHPDHVLYEADIRTLDPQKIMQELHLQPGDLDLLAGCPPCQGFSTHRTRNKCTSVTDQRNDLIFDLMRFVRAFEPKTVMIENVPALAKDERITQVLNELRERGYLIGEKTLQVKDTAIYGVPQRRKRMILLASKHGDITEPEKSVNPKTVKDAIYHLPIPGNGDDSLHDFIPKRTDKIKEMIRHVPKDGGSRKDLPRNFWLPCHLKNSDGYRDVYGRMSWDKVSPTITGGCTNPSKGRFLHPEQDRAITLREAAILQTFPKNYIFSLERGRGFAALMIGNALPPAFICAHAQKILEHLKFIKGQEKEK</sequence>
<dbReference type="GO" id="GO:0009307">
    <property type="term" value="P:DNA restriction-modification system"/>
    <property type="evidence" value="ECO:0007669"/>
    <property type="project" value="UniProtKB-KW"/>
</dbReference>
<keyword evidence="1 6" id="KW-0489">Methyltransferase</keyword>
<evidence type="ECO:0000256" key="6">
    <source>
        <dbReference type="PROSITE-ProRule" id="PRU01016"/>
    </source>
</evidence>
<dbReference type="GO" id="GO:0044027">
    <property type="term" value="P:negative regulation of gene expression via chromosomal CpG island methylation"/>
    <property type="evidence" value="ECO:0007669"/>
    <property type="project" value="TreeGrafter"/>
</dbReference>
<protein>
    <recommendedName>
        <fullName evidence="8">Cytosine-specific methyltransferase</fullName>
        <ecNumber evidence="8">2.1.1.37</ecNumber>
    </recommendedName>
</protein>
<dbReference type="PRINTS" id="PR00105">
    <property type="entry name" value="C5METTRFRASE"/>
</dbReference>
<dbReference type="InterPro" id="IPR029063">
    <property type="entry name" value="SAM-dependent_MTases_sf"/>
</dbReference>
<dbReference type="InterPro" id="IPR018117">
    <property type="entry name" value="C5_DNA_meth_AS"/>
</dbReference>
<dbReference type="InterPro" id="IPR001525">
    <property type="entry name" value="C5_MeTfrase"/>
</dbReference>
<evidence type="ECO:0000313" key="10">
    <source>
        <dbReference type="Proteomes" id="UP000248196"/>
    </source>
</evidence>
<dbReference type="RefSeq" id="WP_004953069.1">
    <property type="nucleotide sequence ID" value="NZ_PESE01000003.1"/>
</dbReference>
<comment type="caution">
    <text evidence="9">The sequence shown here is derived from an EMBL/GenBank/DDBJ whole genome shotgun (WGS) entry which is preliminary data.</text>
</comment>